<proteinExistence type="predicted"/>
<reference evidence="2 3" key="1">
    <citation type="journal article" date="2014" name="PLoS Genet.">
        <title>Phylogenetically driven sequencing of extremely halophilic archaea reveals strategies for static and dynamic osmo-response.</title>
        <authorList>
            <person name="Becker E.A."/>
            <person name="Seitzer P.M."/>
            <person name="Tritt A."/>
            <person name="Larsen D."/>
            <person name="Krusor M."/>
            <person name="Yao A.I."/>
            <person name="Wu D."/>
            <person name="Madern D."/>
            <person name="Eisen J.A."/>
            <person name="Darling A.E."/>
            <person name="Facciotti M.T."/>
        </authorList>
    </citation>
    <scope>NUCLEOTIDE SEQUENCE [LARGE SCALE GENOMIC DNA]</scope>
    <source>
        <strain evidence="2 3">ATCC BAA-1513</strain>
    </source>
</reference>
<keyword evidence="3" id="KW-1185">Reference proteome</keyword>
<feature type="region of interest" description="Disordered" evidence="1">
    <location>
        <begin position="26"/>
        <end position="72"/>
    </location>
</feature>
<dbReference type="PROSITE" id="PS51257">
    <property type="entry name" value="PROKAR_LIPOPROTEIN"/>
    <property type="match status" value="1"/>
</dbReference>
<dbReference type="Proteomes" id="UP000011612">
    <property type="component" value="Unassembled WGS sequence"/>
</dbReference>
<name>M0HDB8_HALEO</name>
<evidence type="ECO:0008006" key="4">
    <source>
        <dbReference type="Google" id="ProtNLM"/>
    </source>
</evidence>
<dbReference type="RefSeq" id="WP_008326482.1">
    <property type="nucleotide sequence ID" value="NZ_AOLK01000023.1"/>
</dbReference>
<feature type="compositionally biased region" description="Low complexity" evidence="1">
    <location>
        <begin position="34"/>
        <end position="66"/>
    </location>
</feature>
<dbReference type="AlphaFoldDB" id="M0HDB8"/>
<protein>
    <recommendedName>
        <fullName evidence="4">Lipoprotein</fullName>
    </recommendedName>
</protein>
<organism evidence="2 3">
    <name type="scientific">Haloferax elongans ATCC BAA-1513</name>
    <dbReference type="NCBI Taxonomy" id="1230453"/>
    <lineage>
        <taxon>Archaea</taxon>
        <taxon>Methanobacteriati</taxon>
        <taxon>Methanobacteriota</taxon>
        <taxon>Stenosarchaea group</taxon>
        <taxon>Halobacteria</taxon>
        <taxon>Halobacteriales</taxon>
        <taxon>Haloferacaceae</taxon>
        <taxon>Haloferax</taxon>
    </lineage>
</organism>
<evidence type="ECO:0000313" key="2">
    <source>
        <dbReference type="EMBL" id="ELZ81808.1"/>
    </source>
</evidence>
<dbReference type="InterPro" id="IPR006311">
    <property type="entry name" value="TAT_signal"/>
</dbReference>
<dbReference type="PATRIC" id="fig|1230453.4.peg.3455"/>
<accession>M0HDB8</accession>
<dbReference type="STRING" id="1230453.C453_17369"/>
<dbReference type="PROSITE" id="PS51318">
    <property type="entry name" value="TAT"/>
    <property type="match status" value="1"/>
</dbReference>
<evidence type="ECO:0000313" key="3">
    <source>
        <dbReference type="Proteomes" id="UP000011612"/>
    </source>
</evidence>
<dbReference type="OrthoDB" id="293169at2157"/>
<evidence type="ECO:0000256" key="1">
    <source>
        <dbReference type="SAM" id="MobiDB-lite"/>
    </source>
</evidence>
<dbReference type="EMBL" id="AOLK01000023">
    <property type="protein sequence ID" value="ELZ81808.1"/>
    <property type="molecule type" value="Genomic_DNA"/>
</dbReference>
<comment type="caution">
    <text evidence="2">The sequence shown here is derived from an EMBL/GenBank/DDBJ whole genome shotgun (WGS) entry which is preliminary data.</text>
</comment>
<gene>
    <name evidence="2" type="ORF">C453_17369</name>
</gene>
<sequence>MPSTHERRTLLRLAASGALVGLTGCLSSGSETNSPTTAPGTSASAPSGSSTTQSETATTTTRPTNTCDEQAITPDVVVENTRDESVAVTVTVEDRTTDSVLLDTIYEVPAGGRVEEDDPLFSSLDPETDHEIWATATVRGSSPDSTDEADVSVVARNPTVYGIQTRVHKDDVSVFDSHGDPGPDVNWNCYPRD</sequence>